<feature type="compositionally biased region" description="Polar residues" evidence="1">
    <location>
        <begin position="729"/>
        <end position="750"/>
    </location>
</feature>
<name>A0ABR2I5M0_9EUKA</name>
<reference evidence="3 4" key="1">
    <citation type="submission" date="2024-04" db="EMBL/GenBank/DDBJ databases">
        <title>Tritrichomonas musculus Genome.</title>
        <authorList>
            <person name="Alves-Ferreira E."/>
            <person name="Grigg M."/>
            <person name="Lorenzi H."/>
            <person name="Galac M."/>
        </authorList>
    </citation>
    <scope>NUCLEOTIDE SEQUENCE [LARGE SCALE GENOMIC DNA]</scope>
    <source>
        <strain evidence="3 4">EAF2021</strain>
    </source>
</reference>
<evidence type="ECO:0000256" key="2">
    <source>
        <dbReference type="SAM" id="Phobius"/>
    </source>
</evidence>
<comment type="caution">
    <text evidence="3">The sequence shown here is derived from an EMBL/GenBank/DDBJ whole genome shotgun (WGS) entry which is preliminary data.</text>
</comment>
<keyword evidence="2" id="KW-1133">Transmembrane helix</keyword>
<keyword evidence="2" id="KW-0812">Transmembrane</keyword>
<gene>
    <name evidence="3" type="ORF">M9Y10_015926</name>
</gene>
<organism evidence="3 4">
    <name type="scientific">Tritrichomonas musculus</name>
    <dbReference type="NCBI Taxonomy" id="1915356"/>
    <lineage>
        <taxon>Eukaryota</taxon>
        <taxon>Metamonada</taxon>
        <taxon>Parabasalia</taxon>
        <taxon>Tritrichomonadida</taxon>
        <taxon>Tritrichomonadidae</taxon>
        <taxon>Tritrichomonas</taxon>
    </lineage>
</organism>
<keyword evidence="4" id="KW-1185">Reference proteome</keyword>
<evidence type="ECO:0000256" key="1">
    <source>
        <dbReference type="SAM" id="MobiDB-lite"/>
    </source>
</evidence>
<protein>
    <submittedName>
        <fullName evidence="3">Uncharacterized protein</fullName>
    </submittedName>
</protein>
<dbReference type="EMBL" id="JAPFFF010000020">
    <property type="protein sequence ID" value="KAK8857521.1"/>
    <property type="molecule type" value="Genomic_DNA"/>
</dbReference>
<feature type="compositionally biased region" description="Polar residues" evidence="1">
    <location>
        <begin position="659"/>
        <end position="671"/>
    </location>
</feature>
<evidence type="ECO:0000313" key="4">
    <source>
        <dbReference type="Proteomes" id="UP001470230"/>
    </source>
</evidence>
<feature type="compositionally biased region" description="Low complexity" evidence="1">
    <location>
        <begin position="621"/>
        <end position="646"/>
    </location>
</feature>
<accession>A0ABR2I5M0</accession>
<feature type="region of interest" description="Disordered" evidence="1">
    <location>
        <begin position="729"/>
        <end position="757"/>
    </location>
</feature>
<feature type="transmembrane region" description="Helical" evidence="2">
    <location>
        <begin position="696"/>
        <end position="720"/>
    </location>
</feature>
<sequence>MNFTVLSLVSTSTISLSPIYVGNNISSIKSNYQKFFTSIFFNQRSFLIKGTKFRFGLCGVIRKDHSMQTNYIDDPKLGKYQQTIYESEKISITTNFQKSTAKASFSIIDCTFQNINYNEYIIKISSDTSFYLTDTTFCHSSGNKNPIWLDSNRCNTITHVCSSDVIANDAGGGASFIFSNAKRTDFFILVYSTLVGIINDKQKAHTVYCNYGQHYHRCNNYTNQEEKNGALGMDAVVCFSCGMMTMNNIKGPLFKISGVLSEFSTKTDRKHIIFDMLSVNNLNSHGDYNGLIRLEIKDGPSFDTHFNDCVFTNVNIYNPYLFSIGETGSVEILIILNNCQIDSRFKLINQGNNNNAKIDDGSVYSLVAASEIKTLHLVHYTNQVCIGPENVDNKEIARGCHVDKCYEGSNCNNTIGFPEDAAPYNTRFYPDIQTPTPTPTGEFSNSNTFTKSSQFTRSNGFTSSGHFTSSQTYSPSAKFTDSASFSKSNSFSKSKEFSGSAPFSGSRSFTPSVKFTDSASFTKSNSFTKSKEFSGSASFTGSRSFTPSAKFTESASFTKSNTFTESNKFTSSHAFSGSRSFTPSARFTSSLTFSKSDAFSESLIFPHYHPPETTPPQSLTASRSPSQSPSASVSPSCSATASSFPSQTEKQSELPAETIAQSSTPTLSINDDLSEFCPPEESTGDLKSLKCRIRLYIIYLLLALIAVLTIATIVLSALLCKSPRRVENYSNDQDNNEAEQYSSTQTTNNDPFHVDNE</sequence>
<evidence type="ECO:0000313" key="3">
    <source>
        <dbReference type="EMBL" id="KAK8857521.1"/>
    </source>
</evidence>
<keyword evidence="2" id="KW-0472">Membrane</keyword>
<feature type="region of interest" description="Disordered" evidence="1">
    <location>
        <begin position="605"/>
        <end position="675"/>
    </location>
</feature>
<proteinExistence type="predicted"/>
<dbReference type="Proteomes" id="UP001470230">
    <property type="component" value="Unassembled WGS sequence"/>
</dbReference>